<evidence type="ECO:0000313" key="3">
    <source>
        <dbReference type="Proteomes" id="UP001165121"/>
    </source>
</evidence>
<organism evidence="2 3">
    <name type="scientific">Phytophthora fragariaefolia</name>
    <dbReference type="NCBI Taxonomy" id="1490495"/>
    <lineage>
        <taxon>Eukaryota</taxon>
        <taxon>Sar</taxon>
        <taxon>Stramenopiles</taxon>
        <taxon>Oomycota</taxon>
        <taxon>Peronosporomycetes</taxon>
        <taxon>Peronosporales</taxon>
        <taxon>Peronosporaceae</taxon>
        <taxon>Phytophthora</taxon>
    </lineage>
</organism>
<proteinExistence type="predicted"/>
<sequence length="1109" mass="123224">MTANVPVVQSPKESDDYACYEAFTQRRRARGELSIRTPEGFKRLQKRYGQPTANSTSSVATIRESDLATSIQMPTGIGVDPSELSNVVEVCLSPKISRVINGTCWCLAHFGGGDATNDKKVSKLVFRTHGWTLVKYDWELDLKFDKPHTGGLSLHGFTLSLIDLATACTDGTVNKCLEFLNLMARWLQHSLPPHPTRDKIPQVVKDLVEAAKTVTTESRRASIPPAPIVWQTISLSMMTPCQIGQDGLYCELKVQMLSTNSTLLIEKCGRRGHFDRRVTATNALCGEPKRQGCWTFCINPITPLLLMFPNQHISRRTKSLYAYLHALDSDDNEYQKPDSDVAERKFTCSSTFQTAPSKLAPSSVTLFTSTPETCFVGLSSDNCSGAFRLERMATRMFRVDHDVTKSGPFSVKLTTSVLQSTSAAGGPGAAATVSSKFEDESTFIVKESHWTDSQRNDTHADAHTFIFLFKSAERGSPRKNDPKEHEATLPQQWFTSLSAVNETKTVIVEHEEEVKRSYIYQLFIFTLHGIYIEVSCNATSAQTKESQNCDTGSGESIDSDSGDRNALSMNAQGPLTSGELHKELLLLQKMRQIQITSETLPDIVLGTQVTTIKPVTIAESLRTKVLHSRQDARRDRLLQLESAIHKKITECKKHRPTSTLPEAFGTPNENVEIPAPSTPELEKRVSLLTTFFHEMAVHQPQLEELHGSAAEAAEAVVEEQFLKRFGDIFNCDETLQNVLDEEKWSTDSAKVARRRNSISTNLPRAMQAEEISGTRDQIDEGRYPWTFEDYENTAQYIEQLMEDIENHATHQQELQDAAETERRQALMTQLVASWQYTQHRVNKAATHQRMQEIEQKRRNQWLQSQYVQVCGAVTSAKRADRPERPAFILPKQRFLVQEESLPSTAIWEVSHSPTNQTPSLLSGAIAAAGLVRPTRPMLSYTGDGDQSSSKLLPHRLPQRPMTVATPGRPNSVTALRSAAFSRARVRCIRSAHSNSRATSTPPPQQTTCSLLQNTSDQPKPAVVSQQDHVVVPNSISPKLSESCSCLSENKQQLYATPNLQILATDPASTSNAEFSVLTASDIEGGSESLVAAGTSRLSIEQNTTKQQLE</sequence>
<protein>
    <submittedName>
        <fullName evidence="2">Unnamed protein product</fullName>
    </submittedName>
</protein>
<comment type="caution">
    <text evidence="2">The sequence shown here is derived from an EMBL/GenBank/DDBJ whole genome shotgun (WGS) entry which is preliminary data.</text>
</comment>
<accession>A0A9W6YD53</accession>
<dbReference type="PANTHER" id="PTHR43760">
    <property type="entry name" value="ENDORIBONUCLEASE-RELATED"/>
    <property type="match status" value="1"/>
</dbReference>
<name>A0A9W6YD53_9STRA</name>
<dbReference type="InterPro" id="IPR013813">
    <property type="entry name" value="Endoribo_LPSP/chorism_mut-like"/>
</dbReference>
<dbReference type="EMBL" id="BSXT01005484">
    <property type="protein sequence ID" value="GMF60577.1"/>
    <property type="molecule type" value="Genomic_DNA"/>
</dbReference>
<evidence type="ECO:0000256" key="1">
    <source>
        <dbReference type="SAM" id="MobiDB-lite"/>
    </source>
</evidence>
<dbReference type="AlphaFoldDB" id="A0A9W6YD53"/>
<gene>
    <name evidence="2" type="ORF">Pfra01_002627200</name>
</gene>
<dbReference type="Proteomes" id="UP001165121">
    <property type="component" value="Unassembled WGS sequence"/>
</dbReference>
<keyword evidence="3" id="KW-1185">Reference proteome</keyword>
<reference evidence="2" key="1">
    <citation type="submission" date="2023-04" db="EMBL/GenBank/DDBJ databases">
        <title>Phytophthora fragariaefolia NBRC 109709.</title>
        <authorList>
            <person name="Ichikawa N."/>
            <person name="Sato H."/>
            <person name="Tonouchi N."/>
        </authorList>
    </citation>
    <scope>NUCLEOTIDE SEQUENCE</scope>
    <source>
        <strain evidence="2">NBRC 109709</strain>
    </source>
</reference>
<dbReference type="PANTHER" id="PTHR43760:SF1">
    <property type="entry name" value="ENDORIBONUCLEASE L-PSP_CHORISMATE MUTASE-LIKE DOMAIN-CONTAINING PROTEIN"/>
    <property type="match status" value="1"/>
</dbReference>
<dbReference type="OrthoDB" id="128324at2759"/>
<feature type="region of interest" description="Disordered" evidence="1">
    <location>
        <begin position="544"/>
        <end position="574"/>
    </location>
</feature>
<evidence type="ECO:0000313" key="2">
    <source>
        <dbReference type="EMBL" id="GMF60577.1"/>
    </source>
</evidence>